<sequence length="334" mass="38709">MAASDYIMDVETQRRIEYTRQKLMRIEQMNEQLRKLSKANKNSEEKLERLLKRKDSLELDVARLTDAAMRTEPDVGKELMHSIEEPLEVDMVYGEAYREKMCHLKVLLNEIIVRTSFNEKAMCKEIGHQEAEFENRLRETISTRTSLSLKTDEAQKKYEMLVREQANLYEDVQEMEGNIEKFDASRWLLNVEKRRVSDILDRTKREPKTGIDCRKPYIVCSEASSIEDLISSTASLTHDHYAPEHHFNQTVPAVNFKDVPSIDGYSTEMKVHKEGCPKNKKNSLHPIPHSNSLISEKETPIKQCRGKQQTKLPINGINLMELISKAIQEELSSL</sequence>
<dbReference type="OMA" id="IEYTRQK"/>
<evidence type="ECO:0000313" key="2">
    <source>
        <dbReference type="EMBL" id="EFO86910.1"/>
    </source>
</evidence>
<feature type="coiled-coil region" evidence="1">
    <location>
        <begin position="16"/>
        <end position="67"/>
    </location>
</feature>
<gene>
    <name evidence="2" type="ORF">CRE_04818</name>
</gene>
<dbReference type="FunCoup" id="E3LZE1">
    <property type="interactions" value="1"/>
</dbReference>
<organism evidence="3">
    <name type="scientific">Caenorhabditis remanei</name>
    <name type="common">Caenorhabditis vulgaris</name>
    <dbReference type="NCBI Taxonomy" id="31234"/>
    <lineage>
        <taxon>Eukaryota</taxon>
        <taxon>Metazoa</taxon>
        <taxon>Ecdysozoa</taxon>
        <taxon>Nematoda</taxon>
        <taxon>Chromadorea</taxon>
        <taxon>Rhabditida</taxon>
        <taxon>Rhabditina</taxon>
        <taxon>Rhabditomorpha</taxon>
        <taxon>Rhabditoidea</taxon>
        <taxon>Rhabditidae</taxon>
        <taxon>Peloderinae</taxon>
        <taxon>Caenorhabditis</taxon>
    </lineage>
</organism>
<protein>
    <submittedName>
        <fullName evidence="2">Uncharacterized protein</fullName>
    </submittedName>
</protein>
<proteinExistence type="predicted"/>
<dbReference type="AlphaFoldDB" id="E3LZE1"/>
<dbReference type="eggNOG" id="ENOG502TGHQ">
    <property type="taxonomic scope" value="Eukaryota"/>
</dbReference>
<dbReference type="InParanoid" id="E3LZE1"/>
<dbReference type="EMBL" id="DS268419">
    <property type="protein sequence ID" value="EFO86910.1"/>
    <property type="molecule type" value="Genomic_DNA"/>
</dbReference>
<evidence type="ECO:0000256" key="1">
    <source>
        <dbReference type="SAM" id="Coils"/>
    </source>
</evidence>
<dbReference type="HOGENOM" id="CLU_070161_0_0_1"/>
<dbReference type="Proteomes" id="UP000008281">
    <property type="component" value="Unassembled WGS sequence"/>
</dbReference>
<evidence type="ECO:0000313" key="3">
    <source>
        <dbReference type="Proteomes" id="UP000008281"/>
    </source>
</evidence>
<dbReference type="OrthoDB" id="5856355at2759"/>
<keyword evidence="1" id="KW-0175">Coiled coil</keyword>
<name>E3LZE1_CAERE</name>
<reference evidence="2" key="1">
    <citation type="submission" date="2007-07" db="EMBL/GenBank/DDBJ databases">
        <title>PCAP assembly of the Caenorhabditis remanei genome.</title>
        <authorList>
            <consortium name="The Caenorhabditis remanei Sequencing Consortium"/>
            <person name="Wilson R.K."/>
        </authorList>
    </citation>
    <scope>NUCLEOTIDE SEQUENCE [LARGE SCALE GENOMIC DNA]</scope>
    <source>
        <strain evidence="2">PB4641</strain>
    </source>
</reference>
<keyword evidence="3" id="KW-1185">Reference proteome</keyword>
<accession>E3LZE1</accession>